<dbReference type="Pfam" id="PF03575">
    <property type="entry name" value="Peptidase_S51"/>
    <property type="match status" value="1"/>
</dbReference>
<evidence type="ECO:0000256" key="3">
    <source>
        <dbReference type="ARBA" id="ARBA00022801"/>
    </source>
</evidence>
<name>A0AA37W190_9GAMM</name>
<comment type="caution">
    <text evidence="5">The sequence shown here is derived from an EMBL/GenBank/DDBJ whole genome shotgun (WGS) entry which is preliminary data.</text>
</comment>
<keyword evidence="3" id="KW-0378">Hydrolase</keyword>
<dbReference type="SUPFAM" id="SSF52317">
    <property type="entry name" value="Class I glutamine amidotransferase-like"/>
    <property type="match status" value="1"/>
</dbReference>
<evidence type="ECO:0000313" key="5">
    <source>
        <dbReference type="EMBL" id="GLP96658.1"/>
    </source>
</evidence>
<sequence>MAFNALMLSASRVDDTPYLAHALSFIEPLTQASPGEWLFVPYAGVSFSFDDYLDKVNQALSPIGVSLKGVHQCDNPAESIANAAGIMVGGGNTFALLSRLYQNDLLEPLKARLAEGMPYIGWSAGSNITGASIRTTNDMPIVEPPSFNALALLPFQLNPHYTDYQPPGHNGETRAERLLEFCCLNPDTPVVGIQEGSALRLQDKTLTLLGDKPGYLFHGEKQKVTIPAGSDLSELL</sequence>
<protein>
    <submittedName>
        <fullName evidence="5">Peptidase E</fullName>
    </submittedName>
</protein>
<comment type="similarity">
    <text evidence="1">Belongs to the peptidase S51 family.</text>
</comment>
<dbReference type="RefSeq" id="WP_095503983.1">
    <property type="nucleotide sequence ID" value="NZ_BSNC01000005.1"/>
</dbReference>
<dbReference type="Proteomes" id="UP001161422">
    <property type="component" value="Unassembled WGS sequence"/>
</dbReference>
<evidence type="ECO:0000256" key="4">
    <source>
        <dbReference type="ARBA" id="ARBA00022825"/>
    </source>
</evidence>
<keyword evidence="2" id="KW-0645">Protease</keyword>
<keyword evidence="6" id="KW-1185">Reference proteome</keyword>
<dbReference type="InterPro" id="IPR029062">
    <property type="entry name" value="Class_I_gatase-like"/>
</dbReference>
<dbReference type="AlphaFoldDB" id="A0AA37W190"/>
<accession>A0AA37W190</accession>
<keyword evidence="4" id="KW-0720">Serine protease</keyword>
<gene>
    <name evidence="5" type="primary">pepE</name>
    <name evidence="5" type="ORF">GCM10007895_19640</name>
</gene>
<dbReference type="InterPro" id="IPR005320">
    <property type="entry name" value="Peptidase_S51"/>
</dbReference>
<dbReference type="CDD" id="cd03146">
    <property type="entry name" value="GAT1_Peptidase_E"/>
    <property type="match status" value="1"/>
</dbReference>
<dbReference type="PANTHER" id="PTHR20842:SF0">
    <property type="entry name" value="ALPHA-ASPARTYL DIPEPTIDASE"/>
    <property type="match status" value="1"/>
</dbReference>
<proteinExistence type="inferred from homology"/>
<dbReference type="PANTHER" id="PTHR20842">
    <property type="entry name" value="PROTEASE S51 ALPHA-ASPARTYL DIPEPTIDASE"/>
    <property type="match status" value="1"/>
</dbReference>
<dbReference type="EMBL" id="BSNC01000005">
    <property type="protein sequence ID" value="GLP96658.1"/>
    <property type="molecule type" value="Genomic_DNA"/>
</dbReference>
<dbReference type="GO" id="GO:0006508">
    <property type="term" value="P:proteolysis"/>
    <property type="evidence" value="ECO:0007669"/>
    <property type="project" value="UniProtKB-KW"/>
</dbReference>
<evidence type="ECO:0000313" key="6">
    <source>
        <dbReference type="Proteomes" id="UP001161422"/>
    </source>
</evidence>
<reference evidence="5" key="2">
    <citation type="submission" date="2023-01" db="EMBL/GenBank/DDBJ databases">
        <title>Draft genome sequence of Paraferrimonas sedimenticola strain NBRC 101628.</title>
        <authorList>
            <person name="Sun Q."/>
            <person name="Mori K."/>
        </authorList>
    </citation>
    <scope>NUCLEOTIDE SEQUENCE</scope>
    <source>
        <strain evidence="5">NBRC 101628</strain>
    </source>
</reference>
<dbReference type="Gene3D" id="3.40.50.880">
    <property type="match status" value="1"/>
</dbReference>
<dbReference type="GO" id="GO:0008236">
    <property type="term" value="F:serine-type peptidase activity"/>
    <property type="evidence" value="ECO:0007669"/>
    <property type="project" value="UniProtKB-KW"/>
</dbReference>
<evidence type="ECO:0000256" key="2">
    <source>
        <dbReference type="ARBA" id="ARBA00022670"/>
    </source>
</evidence>
<organism evidence="5 6">
    <name type="scientific">Paraferrimonas sedimenticola</name>
    <dbReference type="NCBI Taxonomy" id="375674"/>
    <lineage>
        <taxon>Bacteria</taxon>
        <taxon>Pseudomonadati</taxon>
        <taxon>Pseudomonadota</taxon>
        <taxon>Gammaproteobacteria</taxon>
        <taxon>Alteromonadales</taxon>
        <taxon>Ferrimonadaceae</taxon>
        <taxon>Paraferrimonas</taxon>
    </lineage>
</organism>
<dbReference type="NCBIfam" id="NF003642">
    <property type="entry name" value="PRK05282.1"/>
    <property type="match status" value="1"/>
</dbReference>
<evidence type="ECO:0000256" key="1">
    <source>
        <dbReference type="ARBA" id="ARBA00006534"/>
    </source>
</evidence>
<reference evidence="5" key="1">
    <citation type="journal article" date="2014" name="Int. J. Syst. Evol. Microbiol.">
        <title>Complete genome sequence of Corynebacterium casei LMG S-19264T (=DSM 44701T), isolated from a smear-ripened cheese.</title>
        <authorList>
            <consortium name="US DOE Joint Genome Institute (JGI-PGF)"/>
            <person name="Walter F."/>
            <person name="Albersmeier A."/>
            <person name="Kalinowski J."/>
            <person name="Ruckert C."/>
        </authorList>
    </citation>
    <scope>NUCLEOTIDE SEQUENCE</scope>
    <source>
        <strain evidence="5">NBRC 101628</strain>
    </source>
</reference>